<dbReference type="AlphaFoldDB" id="A0A397SR37"/>
<keyword evidence="2" id="KW-0472">Membrane</keyword>
<evidence type="ECO:0000256" key="1">
    <source>
        <dbReference type="SAM" id="MobiDB-lite"/>
    </source>
</evidence>
<feature type="region of interest" description="Disordered" evidence="1">
    <location>
        <begin position="182"/>
        <end position="223"/>
    </location>
</feature>
<sequence>MSPRTNSPPPSYGPYDDINDFDYPAGPSGHQNPYFSNISQANFYPSQQQNNITPNGSNVFRNDVAGTSSTHDNSNNNERGLFTALLLRPLNIPRRVLSSSAVKGVSLMVLYSFCITTVCFIFFISYLLTFYDDTRRLFRTSRVWAQLKSEVRERIAMMGDDWEDFLQKYFDQSWDGVDVNRNVHLGGNNNNNNSNNNNSSAGSATNDAGSKRQTNNNGVPKDIPKDLEWFKGAILSFMTVIAGQDATKKSQ</sequence>
<feature type="transmembrane region" description="Helical" evidence="2">
    <location>
        <begin position="108"/>
        <end position="131"/>
    </location>
</feature>
<gene>
    <name evidence="3" type="ORF">C1645_774605</name>
</gene>
<reference evidence="3 4" key="1">
    <citation type="submission" date="2018-06" db="EMBL/GenBank/DDBJ databases">
        <title>Comparative genomics reveals the genomic features of Rhizophagus irregularis, R. cerebriforme, R. diaphanum and Gigaspora rosea, and their symbiotic lifestyle signature.</title>
        <authorList>
            <person name="Morin E."/>
            <person name="San Clemente H."/>
            <person name="Chen E.C.H."/>
            <person name="De La Providencia I."/>
            <person name="Hainaut M."/>
            <person name="Kuo A."/>
            <person name="Kohler A."/>
            <person name="Murat C."/>
            <person name="Tang N."/>
            <person name="Roy S."/>
            <person name="Loubradou J."/>
            <person name="Henrissat B."/>
            <person name="Grigoriev I.V."/>
            <person name="Corradi N."/>
            <person name="Roux C."/>
            <person name="Martin F.M."/>
        </authorList>
    </citation>
    <scope>NUCLEOTIDE SEQUENCE [LARGE SCALE GENOMIC DNA]</scope>
    <source>
        <strain evidence="3 4">DAOM 227022</strain>
    </source>
</reference>
<dbReference type="OrthoDB" id="2318109at2759"/>
<comment type="caution">
    <text evidence="3">The sequence shown here is derived from an EMBL/GenBank/DDBJ whole genome shotgun (WGS) entry which is preliminary data.</text>
</comment>
<evidence type="ECO:0000313" key="3">
    <source>
        <dbReference type="EMBL" id="RIA88593.1"/>
    </source>
</evidence>
<protein>
    <submittedName>
        <fullName evidence="3">Uncharacterized protein</fullName>
    </submittedName>
</protein>
<dbReference type="Proteomes" id="UP000265703">
    <property type="component" value="Unassembled WGS sequence"/>
</dbReference>
<feature type="compositionally biased region" description="Pro residues" evidence="1">
    <location>
        <begin position="1"/>
        <end position="12"/>
    </location>
</feature>
<evidence type="ECO:0000256" key="2">
    <source>
        <dbReference type="SAM" id="Phobius"/>
    </source>
</evidence>
<organism evidence="3 4">
    <name type="scientific">Glomus cerebriforme</name>
    <dbReference type="NCBI Taxonomy" id="658196"/>
    <lineage>
        <taxon>Eukaryota</taxon>
        <taxon>Fungi</taxon>
        <taxon>Fungi incertae sedis</taxon>
        <taxon>Mucoromycota</taxon>
        <taxon>Glomeromycotina</taxon>
        <taxon>Glomeromycetes</taxon>
        <taxon>Glomerales</taxon>
        <taxon>Glomeraceae</taxon>
        <taxon>Glomus</taxon>
    </lineage>
</organism>
<dbReference type="EMBL" id="QKYT01000256">
    <property type="protein sequence ID" value="RIA88593.1"/>
    <property type="molecule type" value="Genomic_DNA"/>
</dbReference>
<evidence type="ECO:0000313" key="4">
    <source>
        <dbReference type="Proteomes" id="UP000265703"/>
    </source>
</evidence>
<proteinExistence type="predicted"/>
<keyword evidence="2" id="KW-1133">Transmembrane helix</keyword>
<feature type="region of interest" description="Disordered" evidence="1">
    <location>
        <begin position="1"/>
        <end position="23"/>
    </location>
</feature>
<accession>A0A397SR37</accession>
<name>A0A397SR37_9GLOM</name>
<keyword evidence="4" id="KW-1185">Reference proteome</keyword>
<keyword evidence="2" id="KW-0812">Transmembrane</keyword>
<feature type="compositionally biased region" description="Low complexity" evidence="1">
    <location>
        <begin position="186"/>
        <end position="208"/>
    </location>
</feature>